<evidence type="ECO:0000256" key="1">
    <source>
        <dbReference type="SAM" id="MobiDB-lite"/>
    </source>
</evidence>
<dbReference type="SUPFAM" id="SSF51197">
    <property type="entry name" value="Clavaminate synthase-like"/>
    <property type="match status" value="1"/>
</dbReference>
<dbReference type="eggNOG" id="ENOG502S9WA">
    <property type="taxonomic scope" value="Eukaryota"/>
</dbReference>
<feature type="compositionally biased region" description="Basic and acidic residues" evidence="1">
    <location>
        <begin position="1255"/>
        <end position="1268"/>
    </location>
</feature>
<proteinExistence type="predicted"/>
<sequence>MASHGSFQSLGSAKSEPAEWLPNRWGESYRLGDLGADQAPEGPAAKPRTFAEFRPEESRPGWLGGVGAVGGERPAFVGGRDDGASYPYPAILSDPVSDEMSSERGLAYRAAYQQYRRGFAEGASGERPRAAPTPPRHTPSPPPLPRRTDRGHASSLVGPLIAEFSDAVAREVSDKIRHALDRDVGPERLRRFLDDGADGLRDEVSALREENRRLARENARLDAARRDYSPPPPGREPANPYDRGHPNGGAPKPFAPPRQTGEGYDGGDAPNFDAMREDLHGALSRLSTLEGRQRALQGKIAKLDGQWGGDCTQMTHTVCELQRIVATKYYHRDPETVTEISALRGQLIALAHSIDKLDQRTLAIESDAVVTIDGVTQPPQRGPGGARCKSKLVDDEGVSVLQACPATCGSCSVAACEDSTSWYYKKERKNCEYVAKSADRCEKEDDFGVSGSDACPVACETCATPPPTSIECADSTSFFYKKKSKKTCGYVSEKPDNRCKLKLVDDDGVSVLQACPATCGSCAFSPTSIAPTAKPTPAPVAADACLDSTTWYYDGKERKNCEYVAKATADRCEKEDDSGTSALEMCPVTCGTCPTPAPVAADACLDSTTWYYDGKERKNCEYVAKATADRCEKKDDSGTSALEMCPVTCSTCVSMWPTAKPTTMAPTAKPTSIAPTFEPTPGPVSSCEDSMTWYYDGKERKNCEYVAKATADRCEKEDETGTSALEACPVTCGTCVSMWPTAKPTSIAPTAKPTSIAPTFEPTPGPVGSCEDSATWYYDGKERKNCEYVAKATADRCEKEDESGTSASEMCPVTCGTCVSLWPTAKPTSIAPTAKPTPGPVAACEDSASWYYAGKERKNCEYVAKATADRCEKEDESGTSATEACPAASTSLQRAVHQTPIDAMMRVLLVASAALALREVSWPSLNFGRPQSPTQRCVACVNTGDIDGAFEWLEEARRSDDGALRDAWGAVLGALAEFRSPALLRCCETMFHDGLGYGDLDETVRAKLEGLVPPAVADDGAGAAGPAAESPAPPELWVEAGGAVPSVDCRGGGARAALDAARAARRPVILRGVGARWRAVGWDAQTIADAFPAALVCRVARQSAVSFCRESHPAVARGDVAPPSRSVVLSGAAAARRLRGERRPNLVYDDADEEHVYAQALAPPALLADVDLGFLTFRGSAPPARLWACRGGVFSPLHYDAQDSHLVQVVGEKRLLLWPPEAKAALRPFGDDSPLARRFRVDVLAAGAEAAEAALRRGEEEGLPRDGDAAAPGPSGDAAFDLVRGGALEATIGPGDALWFPSDWAHHTESRGDLSIALAIREVEGVVAGA</sequence>
<dbReference type="EMBL" id="GL833173">
    <property type="protein sequence ID" value="EGB03395.1"/>
    <property type="molecule type" value="Genomic_DNA"/>
</dbReference>
<dbReference type="InterPro" id="IPR003347">
    <property type="entry name" value="JmjC_dom"/>
</dbReference>
<dbReference type="PANTHER" id="PTHR12461:SF105">
    <property type="entry name" value="HYPOXIA-INDUCIBLE FACTOR 1-ALPHA INHIBITOR"/>
    <property type="match status" value="1"/>
</dbReference>
<feature type="compositionally biased region" description="Pro residues" evidence="1">
    <location>
        <begin position="131"/>
        <end position="145"/>
    </location>
</feature>
<evidence type="ECO:0000313" key="3">
    <source>
        <dbReference type="EMBL" id="EGB03395.1"/>
    </source>
</evidence>
<dbReference type="PROSITE" id="PS51184">
    <property type="entry name" value="JMJC"/>
    <property type="match status" value="1"/>
</dbReference>
<dbReference type="GeneID" id="20228855"/>
<feature type="region of interest" description="Disordered" evidence="1">
    <location>
        <begin position="118"/>
        <end position="158"/>
    </location>
</feature>
<dbReference type="InterPro" id="IPR041667">
    <property type="entry name" value="Cupin_8"/>
</dbReference>
<reference evidence="3 4" key="1">
    <citation type="journal article" date="2011" name="Proc. Natl. Acad. Sci. U.S.A.">
        <title>Niche of harmful alga Aureococcus anophagefferens revealed through ecogenomics.</title>
        <authorList>
            <person name="Gobler C.J."/>
            <person name="Berry D.L."/>
            <person name="Dyhrman S.T."/>
            <person name="Wilhelm S.W."/>
            <person name="Salamov A."/>
            <person name="Lobanov A.V."/>
            <person name="Zhang Y."/>
            <person name="Collier J.L."/>
            <person name="Wurch L.L."/>
            <person name="Kustka A.B."/>
            <person name="Dill B.D."/>
            <person name="Shah M."/>
            <person name="VerBerkmoes N.C."/>
            <person name="Kuo A."/>
            <person name="Terry A."/>
            <person name="Pangilinan J."/>
            <person name="Lindquist E.A."/>
            <person name="Lucas S."/>
            <person name="Paulsen I.T."/>
            <person name="Hattenrath-Lehmann T.K."/>
            <person name="Talmage S.C."/>
            <person name="Walker E.A."/>
            <person name="Koch F."/>
            <person name="Burson A.M."/>
            <person name="Marcoval M.A."/>
            <person name="Tang Y.Z."/>
            <person name="Lecleir G.R."/>
            <person name="Coyne K.J."/>
            <person name="Berg G.M."/>
            <person name="Bertrand E.M."/>
            <person name="Saito M.A."/>
            <person name="Gladyshev V.N."/>
            <person name="Grigoriev I.V."/>
        </authorList>
    </citation>
    <scope>NUCLEOTIDE SEQUENCE [LARGE SCALE GENOMIC DNA]</scope>
    <source>
        <strain evidence="4">CCMP 1984</strain>
    </source>
</reference>
<organism evidence="4">
    <name type="scientific">Aureococcus anophagefferens</name>
    <name type="common">Harmful bloom alga</name>
    <dbReference type="NCBI Taxonomy" id="44056"/>
    <lineage>
        <taxon>Eukaryota</taxon>
        <taxon>Sar</taxon>
        <taxon>Stramenopiles</taxon>
        <taxon>Ochrophyta</taxon>
        <taxon>Pelagophyceae</taxon>
        <taxon>Pelagomonadales</taxon>
        <taxon>Pelagomonadaceae</taxon>
        <taxon>Aureococcus</taxon>
    </lineage>
</organism>
<accession>F0YNB5</accession>
<keyword evidence="4" id="KW-1185">Reference proteome</keyword>
<dbReference type="InterPro" id="IPR014710">
    <property type="entry name" value="RmlC-like_jellyroll"/>
</dbReference>
<feature type="compositionally biased region" description="Basic and acidic residues" evidence="1">
    <location>
        <begin position="215"/>
        <end position="228"/>
    </location>
</feature>
<evidence type="ECO:0000313" key="4">
    <source>
        <dbReference type="Proteomes" id="UP000002729"/>
    </source>
</evidence>
<feature type="region of interest" description="Disordered" evidence="1">
    <location>
        <begin position="747"/>
        <end position="766"/>
    </location>
</feature>
<feature type="region of interest" description="Disordered" evidence="1">
    <location>
        <begin position="215"/>
        <end position="269"/>
    </location>
</feature>
<dbReference type="Pfam" id="PF13621">
    <property type="entry name" value="Cupin_8"/>
    <property type="match status" value="1"/>
</dbReference>
<feature type="compositionally biased region" description="Polar residues" evidence="1">
    <location>
        <begin position="747"/>
        <end position="757"/>
    </location>
</feature>
<feature type="compositionally biased region" description="Basic and acidic residues" evidence="1">
    <location>
        <begin position="49"/>
        <end position="59"/>
    </location>
</feature>
<protein>
    <recommendedName>
        <fullName evidence="2">JmjC domain-containing protein</fullName>
    </recommendedName>
</protein>
<feature type="domain" description="JmjC" evidence="2">
    <location>
        <begin position="1151"/>
        <end position="1330"/>
    </location>
</feature>
<feature type="region of interest" description="Disordered" evidence="1">
    <location>
        <begin position="1255"/>
        <end position="1276"/>
    </location>
</feature>
<dbReference type="OrthoDB" id="205869at2759"/>
<gene>
    <name evidence="3" type="ORF">AURANDRAFT_72737</name>
</gene>
<name>F0YNB5_AURAN</name>
<feature type="region of interest" description="Disordered" evidence="1">
    <location>
        <begin position="31"/>
        <end position="66"/>
    </location>
</feature>
<dbReference type="Proteomes" id="UP000002729">
    <property type="component" value="Unassembled WGS sequence"/>
</dbReference>
<dbReference type="KEGG" id="aaf:AURANDRAFT_72737"/>
<dbReference type="RefSeq" id="XP_009041925.1">
    <property type="nucleotide sequence ID" value="XM_009043677.1"/>
</dbReference>
<feature type="region of interest" description="Disordered" evidence="1">
    <location>
        <begin position="177"/>
        <end position="201"/>
    </location>
</feature>
<feature type="region of interest" description="Disordered" evidence="1">
    <location>
        <begin position="663"/>
        <end position="683"/>
    </location>
</feature>
<dbReference type="Gene3D" id="2.60.120.10">
    <property type="entry name" value="Jelly Rolls"/>
    <property type="match status" value="1"/>
</dbReference>
<evidence type="ECO:0000259" key="2">
    <source>
        <dbReference type="PROSITE" id="PS51184"/>
    </source>
</evidence>
<dbReference type="PANTHER" id="PTHR12461">
    <property type="entry name" value="HYPOXIA-INDUCIBLE FACTOR 1 ALPHA INHIBITOR-RELATED"/>
    <property type="match status" value="1"/>
</dbReference>
<dbReference type="InParanoid" id="F0YNB5"/>